<keyword evidence="1" id="KW-0472">Membrane</keyword>
<dbReference type="GeneID" id="81596386"/>
<feature type="transmembrane region" description="Helical" evidence="1">
    <location>
        <begin position="20"/>
        <end position="44"/>
    </location>
</feature>
<keyword evidence="1" id="KW-1133">Transmembrane helix</keyword>
<dbReference type="EMBL" id="JAPVEA010000002">
    <property type="protein sequence ID" value="KAJ5461208.1"/>
    <property type="molecule type" value="Genomic_DNA"/>
</dbReference>
<sequence length="85" mass="10441">MSTMSTLFQNTHRLFRFLSYTAITFWFILIVFIIPLFQVLDWVYREPHDTRMHQLALRRLDHMRRVGNYSEEFLGWMDDVLWRGG</sequence>
<name>A0AAD6CF86_9EURO</name>
<protein>
    <submittedName>
        <fullName evidence="2">Uncharacterized protein</fullName>
    </submittedName>
</protein>
<reference evidence="2" key="1">
    <citation type="submission" date="2022-12" db="EMBL/GenBank/DDBJ databases">
        <authorList>
            <person name="Petersen C."/>
        </authorList>
    </citation>
    <scope>NUCLEOTIDE SEQUENCE</scope>
    <source>
        <strain evidence="2">IBT 16125</strain>
    </source>
</reference>
<accession>A0AAD6CF86</accession>
<evidence type="ECO:0000313" key="2">
    <source>
        <dbReference type="EMBL" id="KAJ5461208.1"/>
    </source>
</evidence>
<gene>
    <name evidence="2" type="ORF">N7458_002760</name>
</gene>
<dbReference type="RefSeq" id="XP_056770250.1">
    <property type="nucleotide sequence ID" value="XM_056906143.1"/>
</dbReference>
<dbReference type="Proteomes" id="UP001213681">
    <property type="component" value="Unassembled WGS sequence"/>
</dbReference>
<proteinExistence type="predicted"/>
<keyword evidence="3" id="KW-1185">Reference proteome</keyword>
<dbReference type="AlphaFoldDB" id="A0AAD6CF86"/>
<evidence type="ECO:0000313" key="3">
    <source>
        <dbReference type="Proteomes" id="UP001213681"/>
    </source>
</evidence>
<keyword evidence="1" id="KW-0812">Transmembrane</keyword>
<organism evidence="2 3">
    <name type="scientific">Penicillium daleae</name>
    <dbReference type="NCBI Taxonomy" id="63821"/>
    <lineage>
        <taxon>Eukaryota</taxon>
        <taxon>Fungi</taxon>
        <taxon>Dikarya</taxon>
        <taxon>Ascomycota</taxon>
        <taxon>Pezizomycotina</taxon>
        <taxon>Eurotiomycetes</taxon>
        <taxon>Eurotiomycetidae</taxon>
        <taxon>Eurotiales</taxon>
        <taxon>Aspergillaceae</taxon>
        <taxon>Penicillium</taxon>
    </lineage>
</organism>
<evidence type="ECO:0000256" key="1">
    <source>
        <dbReference type="SAM" id="Phobius"/>
    </source>
</evidence>
<reference evidence="2" key="2">
    <citation type="journal article" date="2023" name="IMA Fungus">
        <title>Comparative genomic study of the Penicillium genus elucidates a diverse pangenome and 15 lateral gene transfer events.</title>
        <authorList>
            <person name="Petersen C."/>
            <person name="Sorensen T."/>
            <person name="Nielsen M.R."/>
            <person name="Sondergaard T.E."/>
            <person name="Sorensen J.L."/>
            <person name="Fitzpatrick D.A."/>
            <person name="Frisvad J.C."/>
            <person name="Nielsen K.L."/>
        </authorList>
    </citation>
    <scope>NUCLEOTIDE SEQUENCE</scope>
    <source>
        <strain evidence="2">IBT 16125</strain>
    </source>
</reference>
<comment type="caution">
    <text evidence="2">The sequence shown here is derived from an EMBL/GenBank/DDBJ whole genome shotgun (WGS) entry which is preliminary data.</text>
</comment>